<organism evidence="1 2">
    <name type="scientific">Calothrix parasitica NIES-267</name>
    <dbReference type="NCBI Taxonomy" id="1973488"/>
    <lineage>
        <taxon>Bacteria</taxon>
        <taxon>Bacillati</taxon>
        <taxon>Cyanobacteriota</taxon>
        <taxon>Cyanophyceae</taxon>
        <taxon>Nostocales</taxon>
        <taxon>Calotrichaceae</taxon>
        <taxon>Calothrix</taxon>
    </lineage>
</organism>
<keyword evidence="2" id="KW-1185">Reference proteome</keyword>
<dbReference type="Proteomes" id="UP000218418">
    <property type="component" value="Chromosome"/>
</dbReference>
<evidence type="ECO:0000313" key="1">
    <source>
        <dbReference type="EMBL" id="BAY82088.1"/>
    </source>
</evidence>
<name>A0A1Z4LLX0_9CYAN</name>
<proteinExistence type="predicted"/>
<dbReference type="EMBL" id="AP018227">
    <property type="protein sequence ID" value="BAY82088.1"/>
    <property type="molecule type" value="Genomic_DNA"/>
</dbReference>
<accession>A0A1Z4LLX0</accession>
<protein>
    <submittedName>
        <fullName evidence="1">Uncharacterized protein</fullName>
    </submittedName>
</protein>
<reference evidence="1 2" key="1">
    <citation type="submission" date="2017-06" db="EMBL/GenBank/DDBJ databases">
        <title>Genome sequencing of cyanobaciteial culture collection at National Institute for Environmental Studies (NIES).</title>
        <authorList>
            <person name="Hirose Y."/>
            <person name="Shimura Y."/>
            <person name="Fujisawa T."/>
            <person name="Nakamura Y."/>
            <person name="Kawachi M."/>
        </authorList>
    </citation>
    <scope>NUCLEOTIDE SEQUENCE [LARGE SCALE GENOMIC DNA]</scope>
    <source>
        <strain evidence="1 2">NIES-267</strain>
    </source>
</reference>
<gene>
    <name evidence="1" type="ORF">NIES267_15660</name>
</gene>
<evidence type="ECO:0000313" key="2">
    <source>
        <dbReference type="Proteomes" id="UP000218418"/>
    </source>
</evidence>
<sequence>MAIKLDSGFEILYLSYLDDKGMTVEIQYQGQQVAQINKEKGVDNMEIEIYSQYVYPDFISELKFPLKDFLEALNIMSQALSDL</sequence>
<dbReference type="OrthoDB" id="6959740at2"/>
<dbReference type="AlphaFoldDB" id="A0A1Z4LLX0"/>